<feature type="domain" description="HTH cro/C1-type" evidence="1">
    <location>
        <begin position="9"/>
        <end position="64"/>
    </location>
</feature>
<sequence length="388" mass="43285">MSLDRGERLKNARKRAGLTQLELAERCPDVSLSQLRRIERGEYEPRLYALRQLAVALRVRTADLAEGQDAEYADAETEALWEPVRRALVGHADAADSTVSGADVRTDLEDLRGMLGTHRYGEVAALLPMVLRDAEDVEDQGRTIRSRVLNLTGWMLTQCRQFDTAEATLNRAIDAAEDRIDAAAAANTLAWVMLRQGRIADAREFAIRWADEIEPPRFSRATTAELSTWGRMWLYVANISVRNNEDGEAEDAMNLARAAAARIGREVYTDASTVRTFGPITVAHIAAEGHAIAGRPEMTLSIAERTPPATLQPVASSRLRHRLDVAHAHAQLGQFPEAIAEMQTVRNVAPEWLVQQQYGRDILTKVIIKRRTLTPETRELANQIRLEL</sequence>
<dbReference type="Pfam" id="PF01381">
    <property type="entry name" value="HTH_3"/>
    <property type="match status" value="1"/>
</dbReference>
<gene>
    <name evidence="2" type="ORF">KHQ06_27905</name>
</gene>
<accession>A0ABX8CJB2</accession>
<evidence type="ECO:0000259" key="1">
    <source>
        <dbReference type="PROSITE" id="PS50943"/>
    </source>
</evidence>
<evidence type="ECO:0000313" key="3">
    <source>
        <dbReference type="Proteomes" id="UP000683310"/>
    </source>
</evidence>
<dbReference type="CDD" id="cd00093">
    <property type="entry name" value="HTH_XRE"/>
    <property type="match status" value="1"/>
</dbReference>
<protein>
    <submittedName>
        <fullName evidence="2">Helix-turn-helix domain-containing protein</fullName>
    </submittedName>
</protein>
<dbReference type="Gene3D" id="1.25.40.10">
    <property type="entry name" value="Tetratricopeptide repeat domain"/>
    <property type="match status" value="1"/>
</dbReference>
<dbReference type="EMBL" id="CP074371">
    <property type="protein sequence ID" value="QVI20059.1"/>
    <property type="molecule type" value="Genomic_DNA"/>
</dbReference>
<dbReference type="SMART" id="SM00530">
    <property type="entry name" value="HTH_XRE"/>
    <property type="match status" value="1"/>
</dbReference>
<dbReference type="Proteomes" id="UP000683310">
    <property type="component" value="Chromosome"/>
</dbReference>
<dbReference type="PROSITE" id="PS50943">
    <property type="entry name" value="HTH_CROC1"/>
    <property type="match status" value="1"/>
</dbReference>
<reference evidence="2 3" key="1">
    <citation type="submission" date="2021-04" db="EMBL/GenBank/DDBJ databases">
        <title>Nocardia tengchongensis.</title>
        <authorList>
            <person name="Zhuang k."/>
            <person name="Ran Y."/>
            <person name="Li W."/>
        </authorList>
    </citation>
    <scope>NUCLEOTIDE SEQUENCE [LARGE SCALE GENOMIC DNA]</scope>
    <source>
        <strain evidence="2 3">CFH S0057</strain>
    </source>
</reference>
<organism evidence="2 3">
    <name type="scientific">Nocardia tengchongensis</name>
    <dbReference type="NCBI Taxonomy" id="2055889"/>
    <lineage>
        <taxon>Bacteria</taxon>
        <taxon>Bacillati</taxon>
        <taxon>Actinomycetota</taxon>
        <taxon>Actinomycetes</taxon>
        <taxon>Mycobacteriales</taxon>
        <taxon>Nocardiaceae</taxon>
        <taxon>Nocardia</taxon>
    </lineage>
</organism>
<dbReference type="InterPro" id="IPR010982">
    <property type="entry name" value="Lambda_DNA-bd_dom_sf"/>
</dbReference>
<name>A0ABX8CJB2_9NOCA</name>
<dbReference type="Gene3D" id="1.10.260.40">
    <property type="entry name" value="lambda repressor-like DNA-binding domains"/>
    <property type="match status" value="1"/>
</dbReference>
<evidence type="ECO:0000313" key="2">
    <source>
        <dbReference type="EMBL" id="QVI20059.1"/>
    </source>
</evidence>
<dbReference type="SUPFAM" id="SSF48452">
    <property type="entry name" value="TPR-like"/>
    <property type="match status" value="1"/>
</dbReference>
<dbReference type="InterPro" id="IPR011990">
    <property type="entry name" value="TPR-like_helical_dom_sf"/>
</dbReference>
<proteinExistence type="predicted"/>
<dbReference type="SUPFAM" id="SSF47413">
    <property type="entry name" value="lambda repressor-like DNA-binding domains"/>
    <property type="match status" value="1"/>
</dbReference>
<dbReference type="InterPro" id="IPR001387">
    <property type="entry name" value="Cro/C1-type_HTH"/>
</dbReference>
<keyword evidence="3" id="KW-1185">Reference proteome</keyword>